<dbReference type="AlphaFoldDB" id="K1PRZ3"/>
<keyword evidence="1" id="KW-1015">Disulfide bond</keyword>
<keyword evidence="1" id="KW-0245">EGF-like domain</keyword>
<evidence type="ECO:0000256" key="1">
    <source>
        <dbReference type="PROSITE-ProRule" id="PRU00076"/>
    </source>
</evidence>
<dbReference type="HOGENOM" id="CLU_681979_0_0_1"/>
<comment type="caution">
    <text evidence="1">Lacks conserved residue(s) required for the propagation of feature annotation.</text>
</comment>
<dbReference type="Gene3D" id="2.10.25.10">
    <property type="entry name" value="Laminin"/>
    <property type="match status" value="1"/>
</dbReference>
<evidence type="ECO:0000256" key="2">
    <source>
        <dbReference type="PROSITE-ProRule" id="PRU01005"/>
    </source>
</evidence>
<gene>
    <name evidence="3" type="ORF">CGI_10009329</name>
</gene>
<dbReference type="InterPro" id="IPR003582">
    <property type="entry name" value="ShKT_dom"/>
</dbReference>
<dbReference type="PROSITE" id="PS51670">
    <property type="entry name" value="SHKT"/>
    <property type="match status" value="1"/>
</dbReference>
<evidence type="ECO:0000313" key="3">
    <source>
        <dbReference type="EMBL" id="EKC19210.1"/>
    </source>
</evidence>
<feature type="disulfide bond" evidence="2">
    <location>
        <begin position="287"/>
        <end position="321"/>
    </location>
</feature>
<proteinExistence type="predicted"/>
<dbReference type="InterPro" id="IPR000742">
    <property type="entry name" value="EGF"/>
</dbReference>
<dbReference type="PROSITE" id="PS50026">
    <property type="entry name" value="EGF_3"/>
    <property type="match status" value="1"/>
</dbReference>
<dbReference type="EMBL" id="JH817696">
    <property type="protein sequence ID" value="EKC19210.1"/>
    <property type="molecule type" value="Genomic_DNA"/>
</dbReference>
<accession>K1PRZ3</accession>
<sequence length="404" mass="43778">MEKYETDAPAIDAPTMNQLNEIIEDQGEKIFARHSNVVGLEISNVRCAGDIKKEEPCIVVYSLDKTLIPFGEKPLPESIGGWPCDVREDIVMLGFRRCPTNCPFPSDNHFMKGCSIGNPLGNGSGSVGFFYKSTNPTNTFGSGFLTASHVAVHGFERLYNQSLLSLNNTLYHQDHDIVHPSREDYDARNSDNKVGKVVESFLGNYAIGSFGLDFAVVKCNNVREEEKGSCAGGLCYNGGFCDGHKSTKNCLCPLGFSGENCTIDHGIPQAVNQHAINNAMTSKGDACVSDSADDCKNPSALKFICSDPTTAEYCRKSCKLCGVQSADLLNPEVSVIPSVGASVHVFNNSDCNVCSVDVLIRLSLSHPGQRLQQCLQATDYDFGGIVGITSDMSEENITIYYSPD</sequence>
<dbReference type="PROSITE" id="PS00022">
    <property type="entry name" value="EGF_1"/>
    <property type="match status" value="1"/>
</dbReference>
<protein>
    <submittedName>
        <fullName evidence="3">Uncharacterized protein</fullName>
    </submittedName>
</protein>
<feature type="disulfide bond" evidence="2">
    <location>
        <begin position="305"/>
        <end position="318"/>
    </location>
</feature>
<dbReference type="SUPFAM" id="SSF57196">
    <property type="entry name" value="EGF/Laminin"/>
    <property type="match status" value="1"/>
</dbReference>
<organism evidence="3">
    <name type="scientific">Magallana gigas</name>
    <name type="common">Pacific oyster</name>
    <name type="synonym">Crassostrea gigas</name>
    <dbReference type="NCBI Taxonomy" id="29159"/>
    <lineage>
        <taxon>Eukaryota</taxon>
        <taxon>Metazoa</taxon>
        <taxon>Spiralia</taxon>
        <taxon>Lophotrochozoa</taxon>
        <taxon>Mollusca</taxon>
        <taxon>Bivalvia</taxon>
        <taxon>Autobranchia</taxon>
        <taxon>Pteriomorphia</taxon>
        <taxon>Ostreida</taxon>
        <taxon>Ostreoidea</taxon>
        <taxon>Ostreidae</taxon>
        <taxon>Magallana</taxon>
    </lineage>
</organism>
<dbReference type="PROSITE" id="PS01186">
    <property type="entry name" value="EGF_2"/>
    <property type="match status" value="1"/>
</dbReference>
<name>K1PRZ3_MAGGI</name>
<reference evidence="3" key="1">
    <citation type="journal article" date="2012" name="Nature">
        <title>The oyster genome reveals stress adaptation and complexity of shell formation.</title>
        <authorList>
            <person name="Zhang G."/>
            <person name="Fang X."/>
            <person name="Guo X."/>
            <person name="Li L."/>
            <person name="Luo R."/>
            <person name="Xu F."/>
            <person name="Yang P."/>
            <person name="Zhang L."/>
            <person name="Wang X."/>
            <person name="Qi H."/>
            <person name="Xiong Z."/>
            <person name="Que H."/>
            <person name="Xie Y."/>
            <person name="Holland P.W."/>
            <person name="Paps J."/>
            <person name="Zhu Y."/>
            <person name="Wu F."/>
            <person name="Chen Y."/>
            <person name="Wang J."/>
            <person name="Peng C."/>
            <person name="Meng J."/>
            <person name="Yang L."/>
            <person name="Liu J."/>
            <person name="Wen B."/>
            <person name="Zhang N."/>
            <person name="Huang Z."/>
            <person name="Zhu Q."/>
            <person name="Feng Y."/>
            <person name="Mount A."/>
            <person name="Hedgecock D."/>
            <person name="Xu Z."/>
            <person name="Liu Y."/>
            <person name="Domazet-Loso T."/>
            <person name="Du Y."/>
            <person name="Sun X."/>
            <person name="Zhang S."/>
            <person name="Liu B."/>
            <person name="Cheng P."/>
            <person name="Jiang X."/>
            <person name="Li J."/>
            <person name="Fan D."/>
            <person name="Wang W."/>
            <person name="Fu W."/>
            <person name="Wang T."/>
            <person name="Wang B."/>
            <person name="Zhang J."/>
            <person name="Peng Z."/>
            <person name="Li Y."/>
            <person name="Li N."/>
            <person name="Wang J."/>
            <person name="Chen M."/>
            <person name="He Y."/>
            <person name="Tan F."/>
            <person name="Song X."/>
            <person name="Zheng Q."/>
            <person name="Huang R."/>
            <person name="Yang H."/>
            <person name="Du X."/>
            <person name="Chen L."/>
            <person name="Yang M."/>
            <person name="Gaffney P.M."/>
            <person name="Wang S."/>
            <person name="Luo L."/>
            <person name="She Z."/>
            <person name="Ming Y."/>
            <person name="Huang W."/>
            <person name="Zhang S."/>
            <person name="Huang B."/>
            <person name="Zhang Y."/>
            <person name="Qu T."/>
            <person name="Ni P."/>
            <person name="Miao G."/>
            <person name="Wang J."/>
            <person name="Wang Q."/>
            <person name="Steinberg C.E."/>
            <person name="Wang H."/>
            <person name="Li N."/>
            <person name="Qian L."/>
            <person name="Zhang G."/>
            <person name="Li Y."/>
            <person name="Yang H."/>
            <person name="Liu X."/>
            <person name="Wang J."/>
            <person name="Yin Y."/>
            <person name="Wang J."/>
        </authorList>
    </citation>
    <scope>NUCLEOTIDE SEQUENCE [LARGE SCALE GENOMIC DNA]</scope>
    <source>
        <strain evidence="3">05x7-T-G4-1.051#20</strain>
    </source>
</reference>
<feature type="disulfide bond" evidence="1">
    <location>
        <begin position="252"/>
        <end position="261"/>
    </location>
</feature>
<dbReference type="InParanoid" id="K1PRZ3"/>